<name>A0AA50ICW0_9CAUD</name>
<evidence type="ECO:0000313" key="2">
    <source>
        <dbReference type="Proteomes" id="UP001227561"/>
    </source>
</evidence>
<sequence>MIENTIEVFEQGHHRVRIVTDENVLNPRRDYDHLVHVLTIDTHLNQYIAVDPDGGPLAEHWEDIAWRPDAPEIFARYVRAFHGGVVIEDRGHGRPVTLWYLTREDIEQHGITDPTQTILDELQEYRYWADGEVFGYVVEQELEYRPGRTVWDEVDSLYGLYGYAYAKEQAQQALKESTAFAA</sequence>
<proteinExistence type="predicted"/>
<dbReference type="Proteomes" id="UP001227561">
    <property type="component" value="Segment"/>
</dbReference>
<accession>A0AA50ICW0</accession>
<protein>
    <submittedName>
        <fullName evidence="1">Uncharacterized protein</fullName>
    </submittedName>
</protein>
<evidence type="ECO:0000313" key="1">
    <source>
        <dbReference type="EMBL" id="WLW38539.1"/>
    </source>
</evidence>
<organism evidence="1 2">
    <name type="scientific">Streptomyces phage Vanseggelen</name>
    <dbReference type="NCBI Taxonomy" id="3065246"/>
    <lineage>
        <taxon>Viruses</taxon>
        <taxon>Duplodnaviria</taxon>
        <taxon>Heunggongvirae</taxon>
        <taxon>Uroviricota</taxon>
        <taxon>Caudoviricetes</taxon>
        <taxon>Arquatrovirinae</taxon>
        <taxon>Camvirus</taxon>
        <taxon>Camvirus vanseggelen</taxon>
    </lineage>
</organism>
<reference evidence="1" key="1">
    <citation type="submission" date="2023-05" db="EMBL/GenBank/DDBJ databases">
        <authorList>
            <person name="van Neer V."/>
            <person name="Kempff A."/>
            <person name="Ongenae V."/>
            <person name="Claessen D."/>
            <person name="Briegel A."/>
            <person name="Rozen D."/>
        </authorList>
    </citation>
    <scope>NUCLEOTIDE SEQUENCE</scope>
</reference>
<keyword evidence="2" id="KW-1185">Reference proteome</keyword>
<dbReference type="EMBL" id="OQ970438">
    <property type="protein sequence ID" value="WLW38539.1"/>
    <property type="molecule type" value="Genomic_DNA"/>
</dbReference>